<gene>
    <name evidence="2" type="ORF">B5D82_12730</name>
</gene>
<dbReference type="EMBL" id="CP020465">
    <property type="protein sequence ID" value="ASP48557.1"/>
    <property type="molecule type" value="Genomic_DNA"/>
</dbReference>
<evidence type="ECO:0000313" key="3">
    <source>
        <dbReference type="Proteomes" id="UP000202259"/>
    </source>
</evidence>
<name>A0A222G9L7_9GAMM</name>
<dbReference type="OrthoDB" id="6388185at2"/>
<dbReference type="Pfam" id="PF01381">
    <property type="entry name" value="HTH_3"/>
    <property type="match status" value="1"/>
</dbReference>
<evidence type="ECO:0000313" key="2">
    <source>
        <dbReference type="EMBL" id="ASP48557.1"/>
    </source>
</evidence>
<protein>
    <submittedName>
        <fullName evidence="2">Helix-turn-helix domain-containing protein</fullName>
    </submittedName>
</protein>
<dbReference type="AlphaFoldDB" id="A0A222G9L7"/>
<dbReference type="GO" id="GO:0003677">
    <property type="term" value="F:DNA binding"/>
    <property type="evidence" value="ECO:0007669"/>
    <property type="project" value="InterPro"/>
</dbReference>
<dbReference type="PROSITE" id="PS50943">
    <property type="entry name" value="HTH_CROC1"/>
    <property type="match status" value="1"/>
</dbReference>
<dbReference type="KEGG" id="cber:B5D82_12730"/>
<reference evidence="2 3" key="1">
    <citation type="submission" date="2017-08" db="EMBL/GenBank/DDBJ databases">
        <title>Complete genome of Colwellia sp. NB097-1, a psychrophile bacterium ioslated from Bering Sea.</title>
        <authorList>
            <person name="Chen X."/>
        </authorList>
    </citation>
    <scope>NUCLEOTIDE SEQUENCE [LARGE SCALE GENOMIC DNA]</scope>
    <source>
        <strain evidence="2 3">NB097-1</strain>
    </source>
</reference>
<feature type="domain" description="HTH cro/C1-type" evidence="1">
    <location>
        <begin position="26"/>
        <end position="67"/>
    </location>
</feature>
<dbReference type="Proteomes" id="UP000202259">
    <property type="component" value="Chromosome"/>
</dbReference>
<dbReference type="CDD" id="cd00093">
    <property type="entry name" value="HTH_XRE"/>
    <property type="match status" value="1"/>
</dbReference>
<dbReference type="Gene3D" id="1.10.260.40">
    <property type="entry name" value="lambda repressor-like DNA-binding domains"/>
    <property type="match status" value="1"/>
</dbReference>
<keyword evidence="3" id="KW-1185">Reference proteome</keyword>
<sequence>MHKDTDFLLISIGKLVKSVRSETMDQTELGKRVGVSRTTISSIERGIGVNSKALFKVISFLDLADLIQEAVNERFELLETNRSRKSRKTREELSNDF</sequence>
<organism evidence="2 3">
    <name type="scientific">Cognaticolwellia beringensis</name>
    <dbReference type="NCBI Taxonomy" id="1967665"/>
    <lineage>
        <taxon>Bacteria</taxon>
        <taxon>Pseudomonadati</taxon>
        <taxon>Pseudomonadota</taxon>
        <taxon>Gammaproteobacteria</taxon>
        <taxon>Alteromonadales</taxon>
        <taxon>Colwelliaceae</taxon>
        <taxon>Cognaticolwellia</taxon>
    </lineage>
</organism>
<dbReference type="SUPFAM" id="SSF47413">
    <property type="entry name" value="lambda repressor-like DNA-binding domains"/>
    <property type="match status" value="1"/>
</dbReference>
<accession>A0A222G9L7</accession>
<evidence type="ECO:0000259" key="1">
    <source>
        <dbReference type="PROSITE" id="PS50943"/>
    </source>
</evidence>
<dbReference type="InterPro" id="IPR010982">
    <property type="entry name" value="Lambda_DNA-bd_dom_sf"/>
</dbReference>
<proteinExistence type="predicted"/>
<dbReference type="InterPro" id="IPR001387">
    <property type="entry name" value="Cro/C1-type_HTH"/>
</dbReference>